<reference evidence="2 3" key="1">
    <citation type="submission" date="2020-10" db="EMBL/GenBank/DDBJ databases">
        <title>The genome of sulfurovum sp.</title>
        <authorList>
            <person name="Xie S."/>
            <person name="Shao Z."/>
            <person name="Jiang L."/>
        </authorList>
    </citation>
    <scope>NUCLEOTIDE SEQUENCE [LARGE SCALE GENOMIC DNA]</scope>
    <source>
        <strain evidence="2 3">ST-419</strain>
    </source>
</reference>
<gene>
    <name evidence="2" type="ORF">IMZ28_10705</name>
</gene>
<name>A0A7M1S554_9BACT</name>
<dbReference type="NCBIfam" id="TIGR02532">
    <property type="entry name" value="IV_pilin_GFxxxE"/>
    <property type="match status" value="1"/>
</dbReference>
<evidence type="ECO:0000313" key="3">
    <source>
        <dbReference type="Proteomes" id="UP000595074"/>
    </source>
</evidence>
<dbReference type="InterPro" id="IPR012902">
    <property type="entry name" value="N_methyl_site"/>
</dbReference>
<dbReference type="KEGG" id="sinu:IMZ28_10705"/>
<feature type="transmembrane region" description="Helical" evidence="1">
    <location>
        <begin position="12"/>
        <end position="32"/>
    </location>
</feature>
<dbReference type="RefSeq" id="WP_197548578.1">
    <property type="nucleotide sequence ID" value="NZ_CP063164.1"/>
</dbReference>
<dbReference type="AlphaFoldDB" id="A0A7M1S554"/>
<keyword evidence="1" id="KW-0472">Membrane</keyword>
<dbReference type="Proteomes" id="UP000595074">
    <property type="component" value="Chromosome"/>
</dbReference>
<keyword evidence="1" id="KW-1133">Transmembrane helix</keyword>
<evidence type="ECO:0000313" key="2">
    <source>
        <dbReference type="EMBL" id="QOR61869.1"/>
    </source>
</evidence>
<keyword evidence="1" id="KW-0812">Transmembrane</keyword>
<protein>
    <submittedName>
        <fullName evidence="2">Prepilin-type N-terminal cleavage/methylation domain-containing protein</fullName>
    </submittedName>
</protein>
<dbReference type="Pfam" id="PF07963">
    <property type="entry name" value="N_methyl"/>
    <property type="match status" value="1"/>
</dbReference>
<evidence type="ECO:0000256" key="1">
    <source>
        <dbReference type="SAM" id="Phobius"/>
    </source>
</evidence>
<accession>A0A7M1S554</accession>
<proteinExistence type="predicted"/>
<organism evidence="2 3">
    <name type="scientific">Sulfurovum indicum</name>
    <dbReference type="NCBI Taxonomy" id="2779528"/>
    <lineage>
        <taxon>Bacteria</taxon>
        <taxon>Pseudomonadati</taxon>
        <taxon>Campylobacterota</taxon>
        <taxon>Epsilonproteobacteria</taxon>
        <taxon>Campylobacterales</taxon>
        <taxon>Sulfurovaceae</taxon>
        <taxon>Sulfurovum</taxon>
    </lineage>
</organism>
<dbReference type="EMBL" id="CP063164">
    <property type="protein sequence ID" value="QOR61869.1"/>
    <property type="molecule type" value="Genomic_DNA"/>
</dbReference>
<sequence length="182" mass="21013">MPPYTRERMHRGFSLIELLLVIFIVSLVYFLGFSGVEKTAVKAEPLTPLSLKKNIRGSSLFQGEGTFICINRCSSCYLRKDITSPFEVYPGKTDFPNLEVYTIDANDNLQKKEYGRYQDTKICLMIDFYRNGSSSQLILKTDKGVYFLPSYFGEVKKVDSLQKAQELWLLHTQDLNRQGDFY</sequence>
<keyword evidence="3" id="KW-1185">Reference proteome</keyword>